<name>A0ABV7L6B4_9PROT</name>
<dbReference type="InterPro" id="IPR015889">
    <property type="entry name" value="Intradiol_dOase_core"/>
</dbReference>
<keyword evidence="4 9" id="KW-0223">Dioxygenase</keyword>
<evidence type="ECO:0000313" key="9">
    <source>
        <dbReference type="EMBL" id="MFC3229888.1"/>
    </source>
</evidence>
<evidence type="ECO:0000313" key="10">
    <source>
        <dbReference type="Proteomes" id="UP001595528"/>
    </source>
</evidence>
<dbReference type="InterPro" id="IPR043029">
    <property type="entry name" value="1_2-CTD_multi_dom"/>
</dbReference>
<evidence type="ECO:0000256" key="3">
    <source>
        <dbReference type="ARBA" id="ARBA00022723"/>
    </source>
</evidence>
<dbReference type="InterPro" id="IPR050770">
    <property type="entry name" value="Intradiol_RC_Dioxygenase"/>
</dbReference>
<dbReference type="Pfam" id="PF04444">
    <property type="entry name" value="Dioxygenase_N"/>
    <property type="match status" value="1"/>
</dbReference>
<dbReference type="InterPro" id="IPR000627">
    <property type="entry name" value="Intradiol_dOase_C"/>
</dbReference>
<dbReference type="Gene3D" id="2.60.130.10">
    <property type="entry name" value="Aromatic compound dioxygenase"/>
    <property type="match status" value="1"/>
</dbReference>
<accession>A0ABV7L6B4</accession>
<comment type="cofactor">
    <cofactor evidence="1">
        <name>Fe(3+)</name>
        <dbReference type="ChEBI" id="CHEBI:29034"/>
    </cofactor>
</comment>
<feature type="domain" description="Catechol dioxygenase N-terminal" evidence="8">
    <location>
        <begin position="4"/>
        <end position="72"/>
    </location>
</feature>
<keyword evidence="6" id="KW-0408">Iron</keyword>
<dbReference type="Pfam" id="PF00775">
    <property type="entry name" value="Dioxygenase_C"/>
    <property type="match status" value="1"/>
</dbReference>
<dbReference type="RefSeq" id="WP_379904515.1">
    <property type="nucleotide sequence ID" value="NZ_JBHRTR010000034.1"/>
</dbReference>
<organism evidence="9 10">
    <name type="scientific">Marinibaculum pumilum</name>
    <dbReference type="NCBI Taxonomy" id="1766165"/>
    <lineage>
        <taxon>Bacteria</taxon>
        <taxon>Pseudomonadati</taxon>
        <taxon>Pseudomonadota</taxon>
        <taxon>Alphaproteobacteria</taxon>
        <taxon>Rhodospirillales</taxon>
        <taxon>Rhodospirillaceae</taxon>
        <taxon>Marinibaculum</taxon>
    </lineage>
</organism>
<dbReference type="GO" id="GO:0051213">
    <property type="term" value="F:dioxygenase activity"/>
    <property type="evidence" value="ECO:0007669"/>
    <property type="project" value="UniProtKB-KW"/>
</dbReference>
<proteinExistence type="inferred from homology"/>
<keyword evidence="5" id="KW-0560">Oxidoreductase</keyword>
<dbReference type="Proteomes" id="UP001595528">
    <property type="component" value="Unassembled WGS sequence"/>
</dbReference>
<comment type="similarity">
    <text evidence="2">Belongs to the intradiol ring-cleavage dioxygenase family.</text>
</comment>
<dbReference type="EMBL" id="JBHRTR010000034">
    <property type="protein sequence ID" value="MFC3229888.1"/>
    <property type="molecule type" value="Genomic_DNA"/>
</dbReference>
<dbReference type="InterPro" id="IPR007535">
    <property type="entry name" value="Catechol_dOase_N"/>
</dbReference>
<comment type="caution">
    <text evidence="9">The sequence shown here is derived from an EMBL/GenBank/DDBJ whole genome shotgun (WGS) entry which is preliminary data.</text>
</comment>
<evidence type="ECO:0000259" key="7">
    <source>
        <dbReference type="Pfam" id="PF00775"/>
    </source>
</evidence>
<evidence type="ECO:0000256" key="6">
    <source>
        <dbReference type="ARBA" id="ARBA00023004"/>
    </source>
</evidence>
<evidence type="ECO:0000256" key="5">
    <source>
        <dbReference type="ARBA" id="ARBA00023002"/>
    </source>
</evidence>
<feature type="domain" description="Intradiol ring-cleavage dioxygenases" evidence="7">
    <location>
        <begin position="77"/>
        <end position="248"/>
    </location>
</feature>
<dbReference type="PANTHER" id="PTHR33711:SF7">
    <property type="entry name" value="INTRADIOL RING-CLEAVAGE DIOXYGENASES DOMAIN-CONTAINING PROTEIN-RELATED"/>
    <property type="match status" value="1"/>
</dbReference>
<reference evidence="10" key="1">
    <citation type="journal article" date="2019" name="Int. J. Syst. Evol. Microbiol.">
        <title>The Global Catalogue of Microorganisms (GCM) 10K type strain sequencing project: providing services to taxonomists for standard genome sequencing and annotation.</title>
        <authorList>
            <consortium name="The Broad Institute Genomics Platform"/>
            <consortium name="The Broad Institute Genome Sequencing Center for Infectious Disease"/>
            <person name="Wu L."/>
            <person name="Ma J."/>
        </authorList>
    </citation>
    <scope>NUCLEOTIDE SEQUENCE [LARGE SCALE GENOMIC DNA]</scope>
    <source>
        <strain evidence="10">KCTC 42964</strain>
    </source>
</reference>
<dbReference type="SUPFAM" id="SSF49482">
    <property type="entry name" value="Aromatic compound dioxygenase"/>
    <property type="match status" value="1"/>
</dbReference>
<dbReference type="Gene3D" id="6.10.10.40">
    <property type="entry name" value="Catechol 1,2-dioxygenase multimerisation domain-like"/>
    <property type="match status" value="1"/>
</dbReference>
<evidence type="ECO:0000259" key="8">
    <source>
        <dbReference type="Pfam" id="PF04444"/>
    </source>
</evidence>
<protein>
    <submittedName>
        <fullName evidence="9">Dioxygenase</fullName>
    </submittedName>
</protein>
<evidence type="ECO:0000256" key="4">
    <source>
        <dbReference type="ARBA" id="ARBA00022964"/>
    </source>
</evidence>
<sequence length="250" mass="28288">MSKNRVDEVVYDIVKAVREVMARHDVTYEEYRSAVGFLMGYADAAPFEIPLSCDLWFNATVHDIEMKSRQGSTTALEGPYFKEEVPLVRDSLKVLEGQGEPMIIRGKVTDLQGRPVEGAELYIWHSDPDGFYSGFCDYMEDLAYYRGRLKIGADGTYAVRTSVPAPYTIPHDGPTGRLLEMMGRHPWRPAHVHFRVRAKGFLEHITQAYFDGGDYVDSDCVEGVRPPLIHALGNEQGVRVLQKDFVLDPR</sequence>
<dbReference type="PANTHER" id="PTHR33711">
    <property type="entry name" value="DIOXYGENASE, PUTATIVE (AFU_ORTHOLOGUE AFUA_2G02910)-RELATED"/>
    <property type="match status" value="1"/>
</dbReference>
<keyword evidence="3" id="KW-0479">Metal-binding</keyword>
<evidence type="ECO:0000256" key="2">
    <source>
        <dbReference type="ARBA" id="ARBA00007825"/>
    </source>
</evidence>
<evidence type="ECO:0000256" key="1">
    <source>
        <dbReference type="ARBA" id="ARBA00001965"/>
    </source>
</evidence>
<keyword evidence="10" id="KW-1185">Reference proteome</keyword>
<gene>
    <name evidence="9" type="ORF">ACFOGJ_21740</name>
</gene>